<protein>
    <recommendedName>
        <fullName evidence="2">F-box domain-containing protein</fullName>
    </recommendedName>
</protein>
<feature type="compositionally biased region" description="Polar residues" evidence="1">
    <location>
        <begin position="204"/>
        <end position="213"/>
    </location>
</feature>
<accession>A0A6A6PIQ7</accession>
<dbReference type="Proteomes" id="UP000799767">
    <property type="component" value="Unassembled WGS sequence"/>
</dbReference>
<dbReference type="GeneID" id="54476709"/>
<dbReference type="PROSITE" id="PS50181">
    <property type="entry name" value="FBOX"/>
    <property type="match status" value="1"/>
</dbReference>
<dbReference type="EMBL" id="MU001641">
    <property type="protein sequence ID" value="KAF2479591.1"/>
    <property type="molecule type" value="Genomic_DNA"/>
</dbReference>
<sequence>MGSTTLLSLPTELLDRVYSHLDWDRSRSLYLERPDIVNISLTCVQLRQSVLPLLFRHVILKLRWVDGALIEPTLFRLRRYEPQLARHVRSVLIQTEFGQYVDPDFVIPGFAVPEALSDWVNPASIPDDPTRAVEICHRQSVMEVARSLFEKCEHADLSGPYGEELKKRVTNFSYHIFGKQNSLDSSSSTATPDDESRLLGPFGQSRSAGWTNASRTSLDESRYLDSVHGADLLPADSESRTSRSECIRLKLELDALVVVMLLLPATVTSVSFEAHPRGRLDLLRHAFALNVAARAIDVFGERLQHFSLITSPPQTPRYMRAGREYSELDRESNILTNDVLNRMRKLKTLVISDQQSGGNHRLRGLTTEGQTQWHTLAHTLSTLELWNFEIDSRELLRFVQGFDQLEKVAFENVALNDTQRNLMLPGAHRREISRTVWLMFLIQLRREMPTVAIRLGRLKEHGKITPLSPSVVNWLTTEAIPTNSLVTYDRETRLVEDFGYFLDLWIADDGVRGEQAREARKDGRLVDAAMTSRWKTFANQR</sequence>
<reference evidence="3" key="1">
    <citation type="journal article" date="2020" name="Stud. Mycol.">
        <title>101 Dothideomycetes genomes: a test case for predicting lifestyles and emergence of pathogens.</title>
        <authorList>
            <person name="Haridas S."/>
            <person name="Albert R."/>
            <person name="Binder M."/>
            <person name="Bloem J."/>
            <person name="Labutti K."/>
            <person name="Salamov A."/>
            <person name="Andreopoulos B."/>
            <person name="Baker S."/>
            <person name="Barry K."/>
            <person name="Bills G."/>
            <person name="Bluhm B."/>
            <person name="Cannon C."/>
            <person name="Castanera R."/>
            <person name="Culley D."/>
            <person name="Daum C."/>
            <person name="Ezra D."/>
            <person name="Gonzalez J."/>
            <person name="Henrissat B."/>
            <person name="Kuo A."/>
            <person name="Liang C."/>
            <person name="Lipzen A."/>
            <person name="Lutzoni F."/>
            <person name="Magnuson J."/>
            <person name="Mondo S."/>
            <person name="Nolan M."/>
            <person name="Ohm R."/>
            <person name="Pangilinan J."/>
            <person name="Park H.-J."/>
            <person name="Ramirez L."/>
            <person name="Alfaro M."/>
            <person name="Sun H."/>
            <person name="Tritt A."/>
            <person name="Yoshinaga Y."/>
            <person name="Zwiers L.-H."/>
            <person name="Turgeon B."/>
            <person name="Goodwin S."/>
            <person name="Spatafora J."/>
            <person name="Crous P."/>
            <person name="Grigoriev I."/>
        </authorList>
    </citation>
    <scope>NUCLEOTIDE SEQUENCE</scope>
    <source>
        <strain evidence="3">CBS 113389</strain>
    </source>
</reference>
<gene>
    <name evidence="3" type="ORF">BDY17DRAFT_313378</name>
</gene>
<evidence type="ECO:0000313" key="3">
    <source>
        <dbReference type="EMBL" id="KAF2479591.1"/>
    </source>
</evidence>
<feature type="region of interest" description="Disordered" evidence="1">
    <location>
        <begin position="181"/>
        <end position="213"/>
    </location>
</feature>
<keyword evidence="4" id="KW-1185">Reference proteome</keyword>
<dbReference type="InterPro" id="IPR001810">
    <property type="entry name" value="F-box_dom"/>
</dbReference>
<name>A0A6A6PIQ7_9PEZI</name>
<feature type="compositionally biased region" description="Polar residues" evidence="1">
    <location>
        <begin position="181"/>
        <end position="191"/>
    </location>
</feature>
<evidence type="ECO:0000259" key="2">
    <source>
        <dbReference type="PROSITE" id="PS50181"/>
    </source>
</evidence>
<dbReference type="RefSeq" id="XP_033586161.1">
    <property type="nucleotide sequence ID" value="XM_033735707.1"/>
</dbReference>
<proteinExistence type="predicted"/>
<dbReference type="OrthoDB" id="3903686at2759"/>
<evidence type="ECO:0000313" key="4">
    <source>
        <dbReference type="Proteomes" id="UP000799767"/>
    </source>
</evidence>
<dbReference type="AlphaFoldDB" id="A0A6A6PIQ7"/>
<feature type="domain" description="F-box" evidence="2">
    <location>
        <begin position="3"/>
        <end position="22"/>
    </location>
</feature>
<evidence type="ECO:0000256" key="1">
    <source>
        <dbReference type="SAM" id="MobiDB-lite"/>
    </source>
</evidence>
<organism evidence="3 4">
    <name type="scientific">Neohortaea acidophila</name>
    <dbReference type="NCBI Taxonomy" id="245834"/>
    <lineage>
        <taxon>Eukaryota</taxon>
        <taxon>Fungi</taxon>
        <taxon>Dikarya</taxon>
        <taxon>Ascomycota</taxon>
        <taxon>Pezizomycotina</taxon>
        <taxon>Dothideomycetes</taxon>
        <taxon>Dothideomycetidae</taxon>
        <taxon>Mycosphaerellales</taxon>
        <taxon>Teratosphaeriaceae</taxon>
        <taxon>Neohortaea</taxon>
    </lineage>
</organism>